<dbReference type="SUPFAM" id="SSF88659">
    <property type="entry name" value="Sigma3 and sigma4 domains of RNA polymerase sigma factors"/>
    <property type="match status" value="1"/>
</dbReference>
<dbReference type="NCBIfam" id="TIGR02960">
    <property type="entry name" value="SigX5"/>
    <property type="match status" value="1"/>
</dbReference>
<name>A0ABV9ERT5_9ACTN</name>
<evidence type="ECO:0000256" key="4">
    <source>
        <dbReference type="ARBA" id="ARBA00023082"/>
    </source>
</evidence>
<dbReference type="InterPro" id="IPR039425">
    <property type="entry name" value="RNA_pol_sigma-70-like"/>
</dbReference>
<comment type="similarity">
    <text evidence="1">Belongs to the sigma-70 factor family. ECF subfamily.</text>
</comment>
<dbReference type="InterPro" id="IPR032710">
    <property type="entry name" value="NTF2-like_dom_sf"/>
</dbReference>
<dbReference type="SUPFAM" id="SSF88946">
    <property type="entry name" value="Sigma2 domain of RNA polymerase sigma factors"/>
    <property type="match status" value="1"/>
</dbReference>
<evidence type="ECO:0000313" key="11">
    <source>
        <dbReference type="Proteomes" id="UP001595891"/>
    </source>
</evidence>
<dbReference type="InterPro" id="IPR036388">
    <property type="entry name" value="WH-like_DNA-bd_sf"/>
</dbReference>
<sequence length="390" mass="42248">MNSDAVAEPTEDDLTQAFAEDTGPARERDRNGDRDGDLTGDEDLARTRDLSQAPAEADDLVRARGGDGAAFTRLVEPLRRELHAHCYRMLGSTHDADDALQDALLRAWRGLARFEGRGSLRSWLYTVATRTCLDLVKTHGRRALPVDLGPSSDRAVLDDNAPLNDIAWLGPYPDAGLPDGPAGPDARYEQREAVELAFVAALQHLPGNQRAALLLFEVLGFSAAEIATTMNTSTTSVNSALARARKIVADRVPAVTQQRTLRKLGDARLREIVIGFSSALERGDADALVALLTEDVTWSMPPLAHWYRGLEAVTDFAVQVPITRCPSWRYIPTSANGQPAVGFYVGEDASSPHVAWGVNVLTLRGEHISEITSFIGTGHFPPFGLPASLP</sequence>
<dbReference type="SUPFAM" id="SSF54427">
    <property type="entry name" value="NTF2-like"/>
    <property type="match status" value="1"/>
</dbReference>
<evidence type="ECO:0000259" key="7">
    <source>
        <dbReference type="Pfam" id="PF04542"/>
    </source>
</evidence>
<feature type="domain" description="RNA polymerase sigma-70 region 2" evidence="7">
    <location>
        <begin position="74"/>
        <end position="141"/>
    </location>
</feature>
<dbReference type="Gene3D" id="1.10.1740.10">
    <property type="match status" value="1"/>
</dbReference>
<dbReference type="InterPro" id="IPR007627">
    <property type="entry name" value="RNA_pol_sigma70_r2"/>
</dbReference>
<keyword evidence="5" id="KW-0804">Transcription</keyword>
<dbReference type="Gene3D" id="3.10.450.50">
    <property type="match status" value="1"/>
</dbReference>
<dbReference type="Pfam" id="PF12680">
    <property type="entry name" value="SnoaL_2"/>
    <property type="match status" value="1"/>
</dbReference>
<dbReference type="InterPro" id="IPR013324">
    <property type="entry name" value="RNA_pol_sigma_r3/r4-like"/>
</dbReference>
<evidence type="ECO:0000256" key="2">
    <source>
        <dbReference type="ARBA" id="ARBA00011344"/>
    </source>
</evidence>
<gene>
    <name evidence="10" type="ORF">ACFO8L_33495</name>
</gene>
<reference evidence="11" key="1">
    <citation type="journal article" date="2019" name="Int. J. Syst. Evol. Microbiol.">
        <title>The Global Catalogue of Microorganisms (GCM) 10K type strain sequencing project: providing services to taxonomists for standard genome sequencing and annotation.</title>
        <authorList>
            <consortium name="The Broad Institute Genomics Platform"/>
            <consortium name="The Broad Institute Genome Sequencing Center for Infectious Disease"/>
            <person name="Wu L."/>
            <person name="Ma J."/>
        </authorList>
    </citation>
    <scope>NUCLEOTIDE SEQUENCE [LARGE SCALE GENOMIC DNA]</scope>
    <source>
        <strain evidence="11">CCUG 49560</strain>
    </source>
</reference>
<evidence type="ECO:0000256" key="6">
    <source>
        <dbReference type="SAM" id="MobiDB-lite"/>
    </source>
</evidence>
<proteinExistence type="inferred from homology"/>
<dbReference type="Gene3D" id="1.10.10.10">
    <property type="entry name" value="Winged helix-like DNA-binding domain superfamily/Winged helix DNA-binding domain"/>
    <property type="match status" value="1"/>
</dbReference>
<dbReference type="PANTHER" id="PTHR43133:SF65">
    <property type="entry name" value="ECF RNA POLYMERASE SIGMA FACTOR SIGG"/>
    <property type="match status" value="1"/>
</dbReference>
<comment type="caution">
    <text evidence="10">The sequence shown here is derived from an EMBL/GenBank/DDBJ whole genome shotgun (WGS) entry which is preliminary data.</text>
</comment>
<evidence type="ECO:0000259" key="8">
    <source>
        <dbReference type="Pfam" id="PF08281"/>
    </source>
</evidence>
<dbReference type="InterPro" id="IPR014284">
    <property type="entry name" value="RNA_pol_sigma-70_dom"/>
</dbReference>
<dbReference type="PANTHER" id="PTHR43133">
    <property type="entry name" value="RNA POLYMERASE ECF-TYPE SIGMA FACTO"/>
    <property type="match status" value="1"/>
</dbReference>
<feature type="compositionally biased region" description="Basic and acidic residues" evidence="6">
    <location>
        <begin position="23"/>
        <end position="49"/>
    </location>
</feature>
<dbReference type="InterPro" id="IPR014305">
    <property type="entry name" value="RNA_pol_sigma-G_actinobac"/>
</dbReference>
<dbReference type="EMBL" id="JBHSFN010000028">
    <property type="protein sequence ID" value="MFC4591050.1"/>
    <property type="molecule type" value="Genomic_DNA"/>
</dbReference>
<dbReference type="InterPro" id="IPR013325">
    <property type="entry name" value="RNA_pol_sigma_r2"/>
</dbReference>
<dbReference type="InterPro" id="IPR013249">
    <property type="entry name" value="RNA_pol_sigma70_r4_t2"/>
</dbReference>
<comment type="subunit">
    <text evidence="2">Interacts transiently with the RNA polymerase catalytic core formed by RpoA, RpoB, RpoC and RpoZ (2 alpha, 1 beta, 1 beta' and 1 omega subunit) to form the RNA polymerase holoenzyme that can initiate transcription.</text>
</comment>
<feature type="domain" description="SnoaL-like" evidence="9">
    <location>
        <begin position="276"/>
        <end position="370"/>
    </location>
</feature>
<dbReference type="Pfam" id="PF04542">
    <property type="entry name" value="Sigma70_r2"/>
    <property type="match status" value="1"/>
</dbReference>
<keyword evidence="3" id="KW-0805">Transcription regulation</keyword>
<evidence type="ECO:0000313" key="10">
    <source>
        <dbReference type="EMBL" id="MFC4591050.1"/>
    </source>
</evidence>
<feature type="region of interest" description="Disordered" evidence="6">
    <location>
        <begin position="1"/>
        <end position="56"/>
    </location>
</feature>
<evidence type="ECO:0000256" key="1">
    <source>
        <dbReference type="ARBA" id="ARBA00010641"/>
    </source>
</evidence>
<evidence type="ECO:0000256" key="3">
    <source>
        <dbReference type="ARBA" id="ARBA00023015"/>
    </source>
</evidence>
<keyword evidence="11" id="KW-1185">Reference proteome</keyword>
<dbReference type="NCBIfam" id="NF006089">
    <property type="entry name" value="PRK08241.1"/>
    <property type="match status" value="1"/>
</dbReference>
<keyword evidence="4" id="KW-0731">Sigma factor</keyword>
<evidence type="ECO:0000259" key="9">
    <source>
        <dbReference type="Pfam" id="PF12680"/>
    </source>
</evidence>
<dbReference type="Proteomes" id="UP001595891">
    <property type="component" value="Unassembled WGS sequence"/>
</dbReference>
<dbReference type="Pfam" id="PF08281">
    <property type="entry name" value="Sigma70_r4_2"/>
    <property type="match status" value="1"/>
</dbReference>
<feature type="domain" description="RNA polymerase sigma factor 70 region 4 type 2" evidence="8">
    <location>
        <begin position="197"/>
        <end position="246"/>
    </location>
</feature>
<accession>A0ABV9ERT5</accession>
<protein>
    <submittedName>
        <fullName evidence="10">Sigma-70 family RNA polymerase sigma factor</fullName>
    </submittedName>
</protein>
<dbReference type="InterPro" id="IPR037401">
    <property type="entry name" value="SnoaL-like"/>
</dbReference>
<dbReference type="NCBIfam" id="TIGR02937">
    <property type="entry name" value="sigma70-ECF"/>
    <property type="match status" value="1"/>
</dbReference>
<organism evidence="10 11">
    <name type="scientific">Sphaerisporangium corydalis</name>
    <dbReference type="NCBI Taxonomy" id="1441875"/>
    <lineage>
        <taxon>Bacteria</taxon>
        <taxon>Bacillati</taxon>
        <taxon>Actinomycetota</taxon>
        <taxon>Actinomycetes</taxon>
        <taxon>Streptosporangiales</taxon>
        <taxon>Streptosporangiaceae</taxon>
        <taxon>Sphaerisporangium</taxon>
    </lineage>
</organism>
<dbReference type="RefSeq" id="WP_262843577.1">
    <property type="nucleotide sequence ID" value="NZ_JANZYP010000019.1"/>
</dbReference>
<evidence type="ECO:0000256" key="5">
    <source>
        <dbReference type="ARBA" id="ARBA00023163"/>
    </source>
</evidence>